<keyword evidence="5" id="KW-1185">Reference proteome</keyword>
<dbReference type="STRING" id="29321.AAV33_07235"/>
<comment type="caution">
    <text evidence="3">The sequence shown here is derived from an EMBL/GenBank/DDBJ whole genome shotgun (WGS) entry which is preliminary data.</text>
</comment>
<dbReference type="RefSeq" id="WP_004600960.1">
    <property type="nucleotide sequence ID" value="NZ_HF541866.1"/>
</dbReference>
<proteinExistence type="predicted"/>
<dbReference type="Proteomes" id="UP000011016">
    <property type="component" value="Unassembled WGS sequence"/>
</dbReference>
<evidence type="ECO:0000313" key="6">
    <source>
        <dbReference type="Proteomes" id="UP000011016"/>
    </source>
</evidence>
<reference evidence="3 6" key="1">
    <citation type="journal article" date="2012" name="J. Bacteriol.">
        <title>Draft Genome Sequence of Turicella otitidis ATCC 51513, Isolated from Middle Ear Fluid from a Child with Otitis Media.</title>
        <authorList>
            <person name="Brinkrolf K."/>
            <person name="Schneider J."/>
            <person name="Knecht M."/>
            <person name="Ruckert C."/>
            <person name="Tauch A."/>
        </authorList>
    </citation>
    <scope>NUCLEOTIDE SEQUENCE [LARGE SCALE GENOMIC DNA]</scope>
    <source>
        <strain evidence="3 6">ATCC 51513</strain>
    </source>
</reference>
<accession>I7LBM7</accession>
<dbReference type="InterPro" id="IPR012338">
    <property type="entry name" value="Beta-lactam/transpept-like"/>
</dbReference>
<dbReference type="Proteomes" id="UP000006078">
    <property type="component" value="Unassembled WGS sequence"/>
</dbReference>
<dbReference type="SUPFAM" id="SSF56601">
    <property type="entry name" value="beta-lactamase/transpeptidase-like"/>
    <property type="match status" value="1"/>
</dbReference>
<dbReference type="OrthoDB" id="4535618at2"/>
<evidence type="ECO:0000256" key="1">
    <source>
        <dbReference type="SAM" id="Phobius"/>
    </source>
</evidence>
<gene>
    <name evidence="3" type="ORF">BN46_0489</name>
    <name evidence="4" type="ORF">HMPREF9719_01070</name>
</gene>
<feature type="chain" id="PRO_5038329513" evidence="2">
    <location>
        <begin position="31"/>
        <end position="298"/>
    </location>
</feature>
<dbReference type="Gene3D" id="3.40.710.10">
    <property type="entry name" value="DD-peptidase/beta-lactamase superfamily"/>
    <property type="match status" value="1"/>
</dbReference>
<dbReference type="EMBL" id="CAJZ01000069">
    <property type="protein sequence ID" value="CCI83229.1"/>
    <property type="molecule type" value="Genomic_DNA"/>
</dbReference>
<dbReference type="HOGENOM" id="CLU_058592_0_1_11"/>
<dbReference type="PATRIC" id="fig|883169.3.peg.1033"/>
<feature type="transmembrane region" description="Helical" evidence="1">
    <location>
        <begin position="21"/>
        <end position="43"/>
    </location>
</feature>
<feature type="signal peptide" evidence="2">
    <location>
        <begin position="1"/>
        <end position="30"/>
    </location>
</feature>
<dbReference type="eggNOG" id="COG1686">
    <property type="taxonomic scope" value="Bacteria"/>
</dbReference>
<sequence>MARRRRRRSTVRVATGRGAPVALVVAPAAAAVIGALALGAAAANLDDGEPEAAAGNAATRQLDEDAPTNRLERPSWSLADENDAIESFISTPTGSQVTYLDLRTGEHTGSATEYLPRPALSIGKLYLADYVLANGTVAEKYDALEMIVASDDAIATELYDKYPESISQTARKYGLVSTVAGETWGESVTSSFDVVRFVAELLADDPTHPILLAMAAADEEAADGYIQDFGTARIKGAVGSKWGWSNDRGLHSSVTFGEGFVAAAAVAGSADDLDELVDEQLGSLKGVEVDLSDDDSDS</sequence>
<evidence type="ECO:0000313" key="4">
    <source>
        <dbReference type="EMBL" id="EJZ81998.1"/>
    </source>
</evidence>
<evidence type="ECO:0000313" key="5">
    <source>
        <dbReference type="Proteomes" id="UP000006078"/>
    </source>
</evidence>
<organism evidence="3 6">
    <name type="scientific">Corynebacterium otitidis ATCC 51513</name>
    <dbReference type="NCBI Taxonomy" id="883169"/>
    <lineage>
        <taxon>Bacteria</taxon>
        <taxon>Bacillati</taxon>
        <taxon>Actinomycetota</taxon>
        <taxon>Actinomycetes</taxon>
        <taxon>Mycobacteriales</taxon>
        <taxon>Corynebacteriaceae</taxon>
        <taxon>Corynebacterium</taxon>
    </lineage>
</organism>
<reference evidence="4 5" key="2">
    <citation type="submission" date="2012-08" db="EMBL/GenBank/DDBJ databases">
        <title>The Genome Sequence of Turicella otitidis ATCC 51513.</title>
        <authorList>
            <consortium name="The Broad Institute Genome Sequencing Platform"/>
            <person name="Earl A."/>
            <person name="Ward D."/>
            <person name="Feldgarden M."/>
            <person name="Gevers D."/>
            <person name="Huys G."/>
            <person name="Walker B."/>
            <person name="Young S.K."/>
            <person name="Zeng Q."/>
            <person name="Gargeya S."/>
            <person name="Fitzgerald M."/>
            <person name="Haas B."/>
            <person name="Abouelleil A."/>
            <person name="Alvarado L."/>
            <person name="Arachchi H.M."/>
            <person name="Berlin A.M."/>
            <person name="Chapman S.B."/>
            <person name="Goldberg J."/>
            <person name="Griggs A."/>
            <person name="Gujja S."/>
            <person name="Hansen M."/>
            <person name="Howarth C."/>
            <person name="Imamovic A."/>
            <person name="Larimer J."/>
            <person name="McCowen C."/>
            <person name="Montmayeur A."/>
            <person name="Murphy C."/>
            <person name="Neiman D."/>
            <person name="Pearson M."/>
            <person name="Priest M."/>
            <person name="Roberts A."/>
            <person name="Saif S."/>
            <person name="Shea T."/>
            <person name="Sisk P."/>
            <person name="Sykes S."/>
            <person name="Wortman J."/>
            <person name="Nusbaum C."/>
            <person name="Birren B."/>
        </authorList>
    </citation>
    <scope>NUCLEOTIDE SEQUENCE [LARGE SCALE GENOMIC DNA]</scope>
    <source>
        <strain evidence="4 5">ATCC 51513</strain>
    </source>
</reference>
<keyword evidence="1" id="KW-1133">Transmembrane helix</keyword>
<name>I7LBM7_9CORY</name>
<keyword evidence="2" id="KW-0732">Signal</keyword>
<dbReference type="AlphaFoldDB" id="I7LBM7"/>
<keyword evidence="1" id="KW-0472">Membrane</keyword>
<keyword evidence="1" id="KW-0812">Transmembrane</keyword>
<evidence type="ECO:0000313" key="3">
    <source>
        <dbReference type="EMBL" id="CCI83229.1"/>
    </source>
</evidence>
<evidence type="ECO:0000256" key="2">
    <source>
        <dbReference type="SAM" id="SignalP"/>
    </source>
</evidence>
<protein>
    <submittedName>
        <fullName evidence="3">Putative secreted protein</fullName>
    </submittedName>
</protein>
<dbReference type="EMBL" id="AHAE01000047">
    <property type="protein sequence ID" value="EJZ81998.1"/>
    <property type="molecule type" value="Genomic_DNA"/>
</dbReference>